<dbReference type="AlphaFoldDB" id="A0ABD2CJJ4"/>
<evidence type="ECO:0000313" key="2">
    <source>
        <dbReference type="Proteomes" id="UP001607303"/>
    </source>
</evidence>
<dbReference type="EMBL" id="JAYRBN010000050">
    <property type="protein sequence ID" value="KAL2745009.1"/>
    <property type="molecule type" value="Genomic_DNA"/>
</dbReference>
<sequence>MHEACNVNAQPAKVQASRRTMILEGSRVRWIMASQSGRWLRGTGERHRAEGAVATAGQQRAAHGKQLRAGAEEPTGHGILLILTGRWKPVGRWVWFNRRRNALLPRSICADRKDERSVSPSSGLAVESSCHDFALIQCASKRSSLPRDYSKASHRRFAYRSGLLIPWFTARAKI</sequence>
<accession>A0ABD2CJJ4</accession>
<evidence type="ECO:0000313" key="1">
    <source>
        <dbReference type="EMBL" id="KAL2745009.1"/>
    </source>
</evidence>
<dbReference type="Proteomes" id="UP001607303">
    <property type="component" value="Unassembled WGS sequence"/>
</dbReference>
<reference evidence="1 2" key="1">
    <citation type="journal article" date="2024" name="Ann. Entomol. Soc. Am.">
        <title>Genomic analyses of the southern and eastern yellowjacket wasps (Hymenoptera: Vespidae) reveal evolutionary signatures of social life.</title>
        <authorList>
            <person name="Catto M.A."/>
            <person name="Caine P.B."/>
            <person name="Orr S.E."/>
            <person name="Hunt B.G."/>
            <person name="Goodisman M.A.D."/>
        </authorList>
    </citation>
    <scope>NUCLEOTIDE SEQUENCE [LARGE SCALE GENOMIC DNA]</scope>
    <source>
        <strain evidence="1">232</strain>
        <tissue evidence="1">Head and thorax</tissue>
    </source>
</reference>
<gene>
    <name evidence="1" type="ORF">V1477_007551</name>
</gene>
<comment type="caution">
    <text evidence="1">The sequence shown here is derived from an EMBL/GenBank/DDBJ whole genome shotgun (WGS) entry which is preliminary data.</text>
</comment>
<organism evidence="1 2">
    <name type="scientific">Vespula maculifrons</name>
    <name type="common">Eastern yellow jacket</name>
    <name type="synonym">Wasp</name>
    <dbReference type="NCBI Taxonomy" id="7453"/>
    <lineage>
        <taxon>Eukaryota</taxon>
        <taxon>Metazoa</taxon>
        <taxon>Ecdysozoa</taxon>
        <taxon>Arthropoda</taxon>
        <taxon>Hexapoda</taxon>
        <taxon>Insecta</taxon>
        <taxon>Pterygota</taxon>
        <taxon>Neoptera</taxon>
        <taxon>Endopterygota</taxon>
        <taxon>Hymenoptera</taxon>
        <taxon>Apocrita</taxon>
        <taxon>Aculeata</taxon>
        <taxon>Vespoidea</taxon>
        <taxon>Vespidae</taxon>
        <taxon>Vespinae</taxon>
        <taxon>Vespula</taxon>
    </lineage>
</organism>
<proteinExistence type="predicted"/>
<keyword evidence="2" id="KW-1185">Reference proteome</keyword>
<protein>
    <submittedName>
        <fullName evidence="1">Uncharacterized protein</fullName>
    </submittedName>
</protein>
<name>A0ABD2CJJ4_VESMC</name>